<feature type="non-terminal residue" evidence="1">
    <location>
        <position position="96"/>
    </location>
</feature>
<protein>
    <submittedName>
        <fullName evidence="1">Uncharacterized protein</fullName>
    </submittedName>
</protein>
<evidence type="ECO:0000313" key="2">
    <source>
        <dbReference type="Proteomes" id="UP000184232"/>
    </source>
</evidence>
<name>A0A1M6MJU8_9FLAO</name>
<reference evidence="2" key="1">
    <citation type="submission" date="2016-11" db="EMBL/GenBank/DDBJ databases">
        <authorList>
            <person name="Varghese N."/>
            <person name="Submissions S."/>
        </authorList>
    </citation>
    <scope>NUCLEOTIDE SEQUENCE [LARGE SCALE GENOMIC DNA]</scope>
    <source>
        <strain evidence="2">DSM 22807</strain>
    </source>
</reference>
<proteinExistence type="predicted"/>
<dbReference type="EMBL" id="FQZH01000010">
    <property type="protein sequence ID" value="SHJ83630.1"/>
    <property type="molecule type" value="Genomic_DNA"/>
</dbReference>
<dbReference type="Proteomes" id="UP000184232">
    <property type="component" value="Unassembled WGS sequence"/>
</dbReference>
<dbReference type="AlphaFoldDB" id="A0A1M6MJU8"/>
<evidence type="ECO:0000313" key="1">
    <source>
        <dbReference type="EMBL" id="SHJ83630.1"/>
    </source>
</evidence>
<dbReference type="STRING" id="683124.SAMN05444337_0001"/>
<organism evidence="1 2">
    <name type="scientific">Flavobacterium haoranii</name>
    <dbReference type="NCBI Taxonomy" id="683124"/>
    <lineage>
        <taxon>Bacteria</taxon>
        <taxon>Pseudomonadati</taxon>
        <taxon>Bacteroidota</taxon>
        <taxon>Flavobacteriia</taxon>
        <taxon>Flavobacteriales</taxon>
        <taxon>Flavobacteriaceae</taxon>
        <taxon>Flavobacterium</taxon>
    </lineage>
</organism>
<keyword evidence="2" id="KW-1185">Reference proteome</keyword>
<accession>A0A1M6MJU8</accession>
<gene>
    <name evidence="1" type="ORF">SAMN05444337_0001</name>
</gene>
<sequence length="96" mass="10897">MNFRHYILVLIFPFIGLSQSFQWLQNGGGNNSVSSNKREEVIDIATDSQRNVYIVSKISKDGTMINSSLPISVYELNSNDVDVILVSYSCEGNYRW</sequence>